<keyword evidence="4 6" id="KW-0472">Membrane</keyword>
<dbReference type="PIRSF" id="PIRSF006648">
    <property type="entry name" value="DrrB"/>
    <property type="match status" value="1"/>
</dbReference>
<accession>A0ABU0GJC2</accession>
<keyword evidence="5" id="KW-0046">Antibiotic resistance</keyword>
<evidence type="ECO:0000256" key="5">
    <source>
        <dbReference type="ARBA" id="ARBA00023251"/>
    </source>
</evidence>
<proteinExistence type="predicted"/>
<name>A0ABU0GJC2_9CELL</name>
<dbReference type="InterPro" id="IPR051784">
    <property type="entry name" value="Nod_factor_ABC_transporter"/>
</dbReference>
<organism evidence="8 9">
    <name type="scientific">Cellulomonas iranensis</name>
    <dbReference type="NCBI Taxonomy" id="76862"/>
    <lineage>
        <taxon>Bacteria</taxon>
        <taxon>Bacillati</taxon>
        <taxon>Actinomycetota</taxon>
        <taxon>Actinomycetes</taxon>
        <taxon>Micrococcales</taxon>
        <taxon>Cellulomonadaceae</taxon>
        <taxon>Cellulomonas</taxon>
    </lineage>
</organism>
<protein>
    <submittedName>
        <fullName evidence="8">ABC-2 type transport system permease protein</fullName>
    </submittedName>
</protein>
<sequence length="267" mass="28073">MSTTTAPVASRTAPPALRSWASLAWLHARYQFLETVRVPIAVIGNLLFPTLALLFFVIPQDAITSDPAISTAAVAQLATFAVMSSCLFTHGTGVAEDRAQPFDTFVRALPARPGPRLAGRVLNGLVWCYLALVPLVVVGAVFTAATLTPLQALGAVVMVAAVAVPFTLLGMAIGYALSSKAALAVVQCTLFPLAFAGGLFMPPEVFPRWLDALSQALPSRAARDLVVQVTSGVDASALAVPVLLGWTVVLAVLAVVAVRRDEGRRFR</sequence>
<dbReference type="PANTHER" id="PTHR43229:SF2">
    <property type="entry name" value="NODULATION PROTEIN J"/>
    <property type="match status" value="1"/>
</dbReference>
<dbReference type="RefSeq" id="WP_062101443.1">
    <property type="nucleotide sequence ID" value="NZ_CP194061.1"/>
</dbReference>
<dbReference type="PANTHER" id="PTHR43229">
    <property type="entry name" value="NODULATION PROTEIN J"/>
    <property type="match status" value="1"/>
</dbReference>
<comment type="caution">
    <text evidence="8">The sequence shown here is derived from an EMBL/GenBank/DDBJ whole genome shotgun (WGS) entry which is preliminary data.</text>
</comment>
<evidence type="ECO:0000256" key="1">
    <source>
        <dbReference type="ARBA" id="ARBA00004141"/>
    </source>
</evidence>
<feature type="transmembrane region" description="Helical" evidence="6">
    <location>
        <begin position="126"/>
        <end position="147"/>
    </location>
</feature>
<comment type="subcellular location">
    <subcellularLocation>
        <location evidence="1">Membrane</location>
        <topology evidence="1">Multi-pass membrane protein</topology>
    </subcellularLocation>
</comment>
<evidence type="ECO:0000259" key="7">
    <source>
        <dbReference type="Pfam" id="PF01061"/>
    </source>
</evidence>
<feature type="transmembrane region" description="Helical" evidence="6">
    <location>
        <begin position="38"/>
        <end position="58"/>
    </location>
</feature>
<dbReference type="EMBL" id="JAUSVM010000001">
    <property type="protein sequence ID" value="MDQ0425476.1"/>
    <property type="molecule type" value="Genomic_DNA"/>
</dbReference>
<evidence type="ECO:0000256" key="2">
    <source>
        <dbReference type="ARBA" id="ARBA00022692"/>
    </source>
</evidence>
<dbReference type="InterPro" id="IPR000412">
    <property type="entry name" value="ABC_2_transport"/>
</dbReference>
<evidence type="ECO:0000313" key="8">
    <source>
        <dbReference type="EMBL" id="MDQ0425476.1"/>
    </source>
</evidence>
<dbReference type="Proteomes" id="UP001240250">
    <property type="component" value="Unassembled WGS sequence"/>
</dbReference>
<feature type="domain" description="ABC-2 type transporter transmembrane" evidence="7">
    <location>
        <begin position="28"/>
        <end position="227"/>
    </location>
</feature>
<evidence type="ECO:0000256" key="3">
    <source>
        <dbReference type="ARBA" id="ARBA00022989"/>
    </source>
</evidence>
<dbReference type="Pfam" id="PF01061">
    <property type="entry name" value="ABC2_membrane"/>
    <property type="match status" value="1"/>
</dbReference>
<keyword evidence="2 6" id="KW-0812">Transmembrane</keyword>
<reference evidence="8 9" key="1">
    <citation type="submission" date="2023-07" db="EMBL/GenBank/DDBJ databases">
        <title>Sequencing the genomes of 1000 actinobacteria strains.</title>
        <authorList>
            <person name="Klenk H.-P."/>
        </authorList>
    </citation>
    <scope>NUCLEOTIDE SEQUENCE [LARGE SCALE GENOMIC DNA]</scope>
    <source>
        <strain evidence="8 9">DSM 14785</strain>
    </source>
</reference>
<evidence type="ECO:0000313" key="9">
    <source>
        <dbReference type="Proteomes" id="UP001240250"/>
    </source>
</evidence>
<gene>
    <name evidence="8" type="ORF">JO380_001857</name>
</gene>
<dbReference type="InterPro" id="IPR013525">
    <property type="entry name" value="ABC2_TM"/>
</dbReference>
<keyword evidence="3 6" id="KW-1133">Transmembrane helix</keyword>
<keyword evidence="9" id="KW-1185">Reference proteome</keyword>
<feature type="transmembrane region" description="Helical" evidence="6">
    <location>
        <begin position="153"/>
        <end position="174"/>
    </location>
</feature>
<feature type="transmembrane region" description="Helical" evidence="6">
    <location>
        <begin position="181"/>
        <end position="201"/>
    </location>
</feature>
<feature type="transmembrane region" description="Helical" evidence="6">
    <location>
        <begin position="238"/>
        <end position="258"/>
    </location>
</feature>
<evidence type="ECO:0000256" key="6">
    <source>
        <dbReference type="SAM" id="Phobius"/>
    </source>
</evidence>
<evidence type="ECO:0000256" key="4">
    <source>
        <dbReference type="ARBA" id="ARBA00023136"/>
    </source>
</evidence>